<keyword evidence="4" id="KW-1185">Reference proteome</keyword>
<evidence type="ECO:0000256" key="1">
    <source>
        <dbReference type="ARBA" id="ARBA00022801"/>
    </source>
</evidence>
<name>A0A9W8TIC4_9PEZI</name>
<keyword evidence="1" id="KW-0378">Hydrolase</keyword>
<evidence type="ECO:0000313" key="4">
    <source>
        <dbReference type="Proteomes" id="UP001148614"/>
    </source>
</evidence>
<organism evidence="3 4">
    <name type="scientific">Xylaria arbuscula</name>
    <dbReference type="NCBI Taxonomy" id="114810"/>
    <lineage>
        <taxon>Eukaryota</taxon>
        <taxon>Fungi</taxon>
        <taxon>Dikarya</taxon>
        <taxon>Ascomycota</taxon>
        <taxon>Pezizomycotina</taxon>
        <taxon>Sordariomycetes</taxon>
        <taxon>Xylariomycetidae</taxon>
        <taxon>Xylariales</taxon>
        <taxon>Xylariaceae</taxon>
        <taxon>Xylaria</taxon>
    </lineage>
</organism>
<protein>
    <submittedName>
        <fullName evidence="3">Uncharacterized protein</fullName>
    </submittedName>
</protein>
<sequence>MAAPLWLILTVWASLIAALGQTPIVSFTSAPRSFQIAGGNFSKPQILVSSEDSWGVIRAAGDLAIDFGRVTGTNFTLSNGEKGGEAAVYEYAVVAANYTHYSTNGTQHFTGPAYTDPSAKDTVIIAGTLGRSPIIDELVKDGKLNATGIQGKWESFVTQVVANPIPGCLQAVVIAGSDSRGTIYGLYDISEQIGVSPWGPHQ</sequence>
<dbReference type="GO" id="GO:0016787">
    <property type="term" value="F:hydrolase activity"/>
    <property type="evidence" value="ECO:0007669"/>
    <property type="project" value="UniProtKB-KW"/>
</dbReference>
<evidence type="ECO:0000313" key="3">
    <source>
        <dbReference type="EMBL" id="KAJ3557121.1"/>
    </source>
</evidence>
<reference evidence="3" key="1">
    <citation type="submission" date="2022-07" db="EMBL/GenBank/DDBJ databases">
        <title>Genome Sequence of Xylaria arbuscula.</title>
        <authorList>
            <person name="Buettner E."/>
        </authorList>
    </citation>
    <scope>NUCLEOTIDE SEQUENCE</scope>
    <source>
        <strain evidence="3">VT107</strain>
    </source>
</reference>
<dbReference type="AlphaFoldDB" id="A0A9W8TIC4"/>
<dbReference type="VEuPathDB" id="FungiDB:F4678DRAFT_320715"/>
<dbReference type="Gene3D" id="3.30.379.10">
    <property type="entry name" value="Chitobiase/beta-hexosaminidase domain 2-like"/>
    <property type="match status" value="1"/>
</dbReference>
<dbReference type="PANTHER" id="PTHR37842">
    <property type="match status" value="1"/>
</dbReference>
<dbReference type="EMBL" id="JANPWZ010002649">
    <property type="protein sequence ID" value="KAJ3557121.1"/>
    <property type="molecule type" value="Genomic_DNA"/>
</dbReference>
<feature type="signal peptide" evidence="2">
    <location>
        <begin position="1"/>
        <end position="20"/>
    </location>
</feature>
<keyword evidence="2" id="KW-0732">Signal</keyword>
<feature type="chain" id="PRO_5040877252" evidence="2">
    <location>
        <begin position="21"/>
        <end position="202"/>
    </location>
</feature>
<dbReference type="Proteomes" id="UP001148614">
    <property type="component" value="Unassembled WGS sequence"/>
</dbReference>
<comment type="caution">
    <text evidence="3">The sequence shown here is derived from an EMBL/GenBank/DDBJ whole genome shotgun (WGS) entry which is preliminary data.</text>
</comment>
<proteinExistence type="predicted"/>
<evidence type="ECO:0000256" key="2">
    <source>
        <dbReference type="SAM" id="SignalP"/>
    </source>
</evidence>
<dbReference type="InterPro" id="IPR029018">
    <property type="entry name" value="Hex-like_dom2"/>
</dbReference>
<dbReference type="PANTHER" id="PTHR37842:SF2">
    <property type="entry name" value="GYLCOSYL HYDROLASE 115 C-TERMINAL DOMAIN-CONTAINING PROTEIN"/>
    <property type="match status" value="1"/>
</dbReference>
<accession>A0A9W8TIC4</accession>
<gene>
    <name evidence="3" type="ORF">NPX13_g9993</name>
</gene>